<sequence length="76" mass="8361">MNNIVLFRGRASASKFSALQILPAVVGAPRSDRGVIVQRPRMIAVWHINPRSGKLECFWTTERGAAPDEDGSRRAA</sequence>
<organism evidence="1 2">
    <name type="scientific">Rhizobium lusitanum</name>
    <dbReference type="NCBI Taxonomy" id="293958"/>
    <lineage>
        <taxon>Bacteria</taxon>
        <taxon>Pseudomonadati</taxon>
        <taxon>Pseudomonadota</taxon>
        <taxon>Alphaproteobacteria</taxon>
        <taxon>Hyphomicrobiales</taxon>
        <taxon>Rhizobiaceae</taxon>
        <taxon>Rhizobium/Agrobacterium group</taxon>
        <taxon>Rhizobium</taxon>
    </lineage>
</organism>
<proteinExistence type="predicted"/>
<gene>
    <name evidence="1" type="ORF">GA0061101_15031</name>
</gene>
<dbReference type="Proteomes" id="UP000199205">
    <property type="component" value="Unassembled WGS sequence"/>
</dbReference>
<evidence type="ECO:0000313" key="2">
    <source>
        <dbReference type="Proteomes" id="UP000199205"/>
    </source>
</evidence>
<dbReference type="RefSeq" id="WP_092577565.1">
    <property type="nucleotide sequence ID" value="NZ_FMAF01000050.1"/>
</dbReference>
<dbReference type="EMBL" id="FMAF01000050">
    <property type="protein sequence ID" value="SCB52512.1"/>
    <property type="molecule type" value="Genomic_DNA"/>
</dbReference>
<protein>
    <submittedName>
        <fullName evidence="1">Uncharacterized protein</fullName>
    </submittedName>
</protein>
<reference evidence="1 2" key="1">
    <citation type="submission" date="2016-08" db="EMBL/GenBank/DDBJ databases">
        <authorList>
            <person name="Seilhamer J.J."/>
        </authorList>
    </citation>
    <scope>NUCLEOTIDE SEQUENCE [LARGE SCALE GENOMIC DNA]</scope>
    <source>
        <strain evidence="1 2">P1-7</strain>
    </source>
</reference>
<accession>A0A1C3XJP5</accession>
<name>A0A1C3XJP5_9HYPH</name>
<dbReference type="OrthoDB" id="8399479at2"/>
<dbReference type="AlphaFoldDB" id="A0A1C3XJP5"/>
<evidence type="ECO:0000313" key="1">
    <source>
        <dbReference type="EMBL" id="SCB52512.1"/>
    </source>
</evidence>